<dbReference type="Proteomes" id="UP000241507">
    <property type="component" value="Chromosome"/>
</dbReference>
<name>A0A2R3Z9D7_9FLAO</name>
<dbReference type="Pfam" id="PF00682">
    <property type="entry name" value="HMGL-like"/>
    <property type="match status" value="1"/>
</dbReference>
<dbReference type="InterPro" id="IPR050073">
    <property type="entry name" value="2-IPM_HCS-like"/>
</dbReference>
<sequence length="508" mass="58295">MNFKEDRLLLLDCTLRDGGYYTNWDFPEDLLISYFELTNQLPLDYIEIGYFSIQKEDYHGAFYYLPQKVLEKCCDRSIHKLAVMINEKEVSENDCSSLLENAKGYIDLVRLAVKPENLERSLKLGKRIKEEGFEVALNLMYASEWQDNYPGKEILQQINEGFDFFYLVDSYGGMFPDSVQKCLAYLKSELTILIGFHGHNNLELALANSLAARNSGAGIIDSTVLGMGRGAGNLRTELLLSVLFKEQIIELDLDVLNSISDIFEEFRGKYHWGTNLPYMVSGIRSLPQDAVMSQVKKRFFSLNSFKKDISTKKEPVSENYKFPKFEKAILIGGGDSVKSHCEAINEFAENEKNILIIFASSKNVTCFSESSNFQLHFLAGNEGKRLQSQKEIKDFSNRIAILAPDFFSTLTYIPENLEKQSIKLKSKDFDQKYQRSMTALILQFCLKHSIKELFVTGYDGYGGTMTKEELELFEENSRIFEDFKDELKIWSLTPTEYSLDSRSIYTLI</sequence>
<keyword evidence="1" id="KW-0464">Manganese</keyword>
<dbReference type="AlphaFoldDB" id="A0A2R3Z9D7"/>
<dbReference type="EMBL" id="CP028136">
    <property type="protein sequence ID" value="AVR46891.1"/>
    <property type="molecule type" value="Genomic_DNA"/>
</dbReference>
<evidence type="ECO:0000256" key="1">
    <source>
        <dbReference type="ARBA" id="ARBA00023211"/>
    </source>
</evidence>
<dbReference type="PROSITE" id="PS50991">
    <property type="entry name" value="PYR_CT"/>
    <property type="match status" value="1"/>
</dbReference>
<reference evidence="4" key="1">
    <citation type="submission" date="2018-03" db="EMBL/GenBank/DDBJ databases">
        <title>Gramella fulva sp. nov., isolated from a dry surface of tidal flat.</title>
        <authorList>
            <person name="Hwang S.H."/>
            <person name="Hwang W.M."/>
            <person name="Kang K."/>
            <person name="Ahn T.-Y."/>
        </authorList>
    </citation>
    <scope>NUCLEOTIDE SEQUENCE [LARGE SCALE GENOMIC DNA]</scope>
    <source>
        <strain evidence="4">SH35</strain>
    </source>
</reference>
<feature type="domain" description="Pyruvate carboxyltransferase" evidence="2">
    <location>
        <begin position="8"/>
        <end position="259"/>
    </location>
</feature>
<dbReference type="OrthoDB" id="9804858at2"/>
<evidence type="ECO:0000259" key="2">
    <source>
        <dbReference type="PROSITE" id="PS50991"/>
    </source>
</evidence>
<evidence type="ECO:0000313" key="4">
    <source>
        <dbReference type="Proteomes" id="UP000241507"/>
    </source>
</evidence>
<dbReference type="InterPro" id="IPR013785">
    <property type="entry name" value="Aldolase_TIM"/>
</dbReference>
<organism evidence="3 4">
    <name type="scientific">Christiangramia fulva</name>
    <dbReference type="NCBI Taxonomy" id="2126553"/>
    <lineage>
        <taxon>Bacteria</taxon>
        <taxon>Pseudomonadati</taxon>
        <taxon>Bacteroidota</taxon>
        <taxon>Flavobacteriia</taxon>
        <taxon>Flavobacteriales</taxon>
        <taxon>Flavobacteriaceae</taxon>
        <taxon>Christiangramia</taxon>
    </lineage>
</organism>
<keyword evidence="4" id="KW-1185">Reference proteome</keyword>
<evidence type="ECO:0000313" key="3">
    <source>
        <dbReference type="EMBL" id="AVR46891.1"/>
    </source>
</evidence>
<dbReference type="RefSeq" id="WP_107013662.1">
    <property type="nucleotide sequence ID" value="NZ_CP028136.1"/>
</dbReference>
<gene>
    <name evidence="3" type="ORF">C7S20_17390</name>
</gene>
<dbReference type="Gene3D" id="3.20.20.70">
    <property type="entry name" value="Aldolase class I"/>
    <property type="match status" value="1"/>
</dbReference>
<proteinExistence type="predicted"/>
<dbReference type="PANTHER" id="PTHR10277">
    <property type="entry name" value="HOMOCITRATE SYNTHASE-RELATED"/>
    <property type="match status" value="1"/>
</dbReference>
<dbReference type="SUPFAM" id="SSF51569">
    <property type="entry name" value="Aldolase"/>
    <property type="match status" value="1"/>
</dbReference>
<dbReference type="GO" id="GO:0009098">
    <property type="term" value="P:L-leucine biosynthetic process"/>
    <property type="evidence" value="ECO:0007669"/>
    <property type="project" value="TreeGrafter"/>
</dbReference>
<dbReference type="KEGG" id="grs:C7S20_17390"/>
<dbReference type="PANTHER" id="PTHR10277:SF9">
    <property type="entry name" value="2-ISOPROPYLMALATE SYNTHASE 1, CHLOROPLASTIC-RELATED"/>
    <property type="match status" value="1"/>
</dbReference>
<dbReference type="GO" id="GO:0003852">
    <property type="term" value="F:2-isopropylmalate synthase activity"/>
    <property type="evidence" value="ECO:0007669"/>
    <property type="project" value="TreeGrafter"/>
</dbReference>
<protein>
    <recommendedName>
        <fullName evidence="2">Pyruvate carboxyltransferase domain-containing protein</fullName>
    </recommendedName>
</protein>
<accession>A0A2R3Z9D7</accession>
<dbReference type="InterPro" id="IPR000891">
    <property type="entry name" value="PYR_CT"/>
</dbReference>